<accession>A0A1G9PSG5</accession>
<protein>
    <submittedName>
        <fullName evidence="1">Predicted nuclease (RNAse H fold)</fullName>
    </submittedName>
</protein>
<organism evidence="1 2">
    <name type="scientific">Streptomyces wuyuanensis</name>
    <dbReference type="NCBI Taxonomy" id="1196353"/>
    <lineage>
        <taxon>Bacteria</taxon>
        <taxon>Bacillati</taxon>
        <taxon>Actinomycetota</taxon>
        <taxon>Actinomycetes</taxon>
        <taxon>Kitasatosporales</taxon>
        <taxon>Streptomycetaceae</taxon>
        <taxon>Streptomyces</taxon>
    </lineage>
</organism>
<proteinExistence type="predicted"/>
<name>A0A1G9PSG5_9ACTN</name>
<dbReference type="STRING" id="1196353.SAMN05444921_10333"/>
<sequence length="245" mass="25909">MRGALRGKPLGMGDAVRVLGIDACPGGWVAVALSDGRFDGARFAASLRSLLGGNGDGTGDAVVVAVDIPLGLLDTGWRRADAEAAALLGRLRGSVFRVPPRAVWQEEQYEAANRLCRELTGAGLSRQSWGLAAKLREANECLTGAGGERLREVHPEVSFRALAGGRPPVHRKKSWAGQMARRSLLEKADIVLPDDLGDAGVVPADDVLDAAAAAWSADRIARGRARSLPDPPQPGDRGRPIAIWY</sequence>
<reference evidence="2" key="1">
    <citation type="submission" date="2016-10" db="EMBL/GenBank/DDBJ databases">
        <authorList>
            <person name="Varghese N."/>
            <person name="Submissions S."/>
        </authorList>
    </citation>
    <scope>NUCLEOTIDE SEQUENCE [LARGE SCALE GENOMIC DNA]</scope>
    <source>
        <strain evidence="2">CGMCC 4.7042</strain>
    </source>
</reference>
<gene>
    <name evidence="1" type="ORF">SAMN05444921_10333</name>
</gene>
<evidence type="ECO:0000313" key="1">
    <source>
        <dbReference type="EMBL" id="SDM01669.1"/>
    </source>
</evidence>
<keyword evidence="2" id="KW-1185">Reference proteome</keyword>
<dbReference type="Proteomes" id="UP000199063">
    <property type="component" value="Unassembled WGS sequence"/>
</dbReference>
<dbReference type="InterPro" id="IPR007362">
    <property type="entry name" value="DUF429"/>
</dbReference>
<dbReference type="AlphaFoldDB" id="A0A1G9PSG5"/>
<evidence type="ECO:0000313" key="2">
    <source>
        <dbReference type="Proteomes" id="UP000199063"/>
    </source>
</evidence>
<dbReference type="EMBL" id="FNHI01000003">
    <property type="protein sequence ID" value="SDM01669.1"/>
    <property type="molecule type" value="Genomic_DNA"/>
</dbReference>
<dbReference type="Pfam" id="PF04250">
    <property type="entry name" value="DUF429"/>
    <property type="match status" value="1"/>
</dbReference>